<comment type="subcellular location">
    <subcellularLocation>
        <location evidence="12">Cytoplasm</location>
    </subcellularLocation>
</comment>
<dbReference type="PRINTS" id="PR00990">
    <property type="entry name" value="RIBOKINASE"/>
</dbReference>
<proteinExistence type="inferred from homology"/>
<feature type="binding site" evidence="12">
    <location>
        <begin position="259"/>
        <end position="260"/>
    </location>
    <ligand>
        <name>ATP</name>
        <dbReference type="ChEBI" id="CHEBI:30616"/>
    </ligand>
</feature>
<keyword evidence="11 12" id="KW-0119">Carbohydrate metabolism</keyword>
<comment type="caution">
    <text evidence="12">Lacks conserved residue(s) required for the propagation of feature annotation.</text>
</comment>
<dbReference type="GO" id="GO:0019303">
    <property type="term" value="P:D-ribose catabolic process"/>
    <property type="evidence" value="ECO:0007669"/>
    <property type="project" value="UniProtKB-UniRule"/>
</dbReference>
<dbReference type="OrthoDB" id="9792663at2"/>
<dbReference type="RefSeq" id="WP_042058167.1">
    <property type="nucleotide sequence ID" value="NZ_BAND01000040.1"/>
</dbReference>
<evidence type="ECO:0000256" key="7">
    <source>
        <dbReference type="ARBA" id="ARBA00022777"/>
    </source>
</evidence>
<feature type="binding site" evidence="12">
    <location>
        <position position="290"/>
    </location>
    <ligand>
        <name>K(+)</name>
        <dbReference type="ChEBI" id="CHEBI:29103"/>
    </ligand>
</feature>
<comment type="caution">
    <text evidence="14">The sequence shown here is derived from an EMBL/GenBank/DDBJ whole genome shotgun (WGS) entry which is preliminary data.</text>
</comment>
<dbReference type="CDD" id="cd01174">
    <property type="entry name" value="ribokinase"/>
    <property type="match status" value="1"/>
</dbReference>
<comment type="cofactor">
    <cofactor evidence="12">
        <name>Mg(2+)</name>
        <dbReference type="ChEBI" id="CHEBI:18420"/>
    </cofactor>
    <text evidence="12">Requires a divalent cation, most likely magnesium in vivo, as an electrophilic catalyst to aid phosphoryl group transfer. It is the chelate of the metal and the nucleotide that is the actual substrate.</text>
</comment>
<dbReference type="PANTHER" id="PTHR10584">
    <property type="entry name" value="SUGAR KINASE"/>
    <property type="match status" value="1"/>
</dbReference>
<feature type="binding site" evidence="12">
    <location>
        <position position="295"/>
    </location>
    <ligand>
        <name>K(+)</name>
        <dbReference type="ChEBI" id="CHEBI:29103"/>
    </ligand>
</feature>
<dbReference type="InterPro" id="IPR002173">
    <property type="entry name" value="Carboh/pur_kinase_PfkB_CS"/>
</dbReference>
<dbReference type="InterPro" id="IPR002139">
    <property type="entry name" value="Ribo/fructo_kinase"/>
</dbReference>
<protein>
    <recommendedName>
        <fullName evidence="3 12">Ribokinase</fullName>
        <shortName evidence="12">RK</shortName>
        <ecNumber evidence="2 12">2.7.1.15</ecNumber>
    </recommendedName>
</protein>
<evidence type="ECO:0000256" key="8">
    <source>
        <dbReference type="ARBA" id="ARBA00022840"/>
    </source>
</evidence>
<dbReference type="AlphaFoldDB" id="A0A023D570"/>
<keyword evidence="15" id="KW-1185">Reference proteome</keyword>
<evidence type="ECO:0000313" key="15">
    <source>
        <dbReference type="Proteomes" id="UP000019760"/>
    </source>
</evidence>
<evidence type="ECO:0000259" key="13">
    <source>
        <dbReference type="Pfam" id="PF00294"/>
    </source>
</evidence>
<feature type="binding site" evidence="12">
    <location>
        <position position="146"/>
    </location>
    <ligand>
        <name>substrate</name>
    </ligand>
</feature>
<evidence type="ECO:0000256" key="1">
    <source>
        <dbReference type="ARBA" id="ARBA00005380"/>
    </source>
</evidence>
<dbReference type="Gene3D" id="3.40.1190.20">
    <property type="match status" value="1"/>
</dbReference>
<feature type="active site" description="Proton acceptor" evidence="12">
    <location>
        <position position="260"/>
    </location>
</feature>
<keyword evidence="12" id="KW-0963">Cytoplasm</keyword>
<dbReference type="NCBIfam" id="TIGR02152">
    <property type="entry name" value="D_ribokin_bact"/>
    <property type="match status" value="1"/>
</dbReference>
<dbReference type="InterPro" id="IPR011877">
    <property type="entry name" value="Ribokinase"/>
</dbReference>
<dbReference type="SUPFAM" id="SSF53613">
    <property type="entry name" value="Ribokinase-like"/>
    <property type="match status" value="1"/>
</dbReference>
<dbReference type="EMBL" id="BAND01000040">
    <property type="protein sequence ID" value="GAJ28956.1"/>
    <property type="molecule type" value="Genomic_DNA"/>
</dbReference>
<reference evidence="15" key="1">
    <citation type="journal article" date="2014" name="FEMS Microbiol. Lett.">
        <title>Draft Genomic DNA Sequence of the Facultatively Methylotrophic Bacterium Acidomonas methanolica type strain MB58.</title>
        <authorList>
            <person name="Higashiura N."/>
            <person name="Hadano H."/>
            <person name="Hirakawa H."/>
            <person name="Matsutani M."/>
            <person name="Takabe S."/>
            <person name="Matsushita K."/>
            <person name="Azuma Y."/>
        </authorList>
    </citation>
    <scope>NUCLEOTIDE SEQUENCE [LARGE SCALE GENOMIC DNA]</scope>
    <source>
        <strain evidence="15">MB58</strain>
    </source>
</reference>
<dbReference type="PROSITE" id="PS00584">
    <property type="entry name" value="PFKB_KINASES_2"/>
    <property type="match status" value="1"/>
</dbReference>
<feature type="binding site" evidence="12">
    <location>
        <position position="256"/>
    </location>
    <ligand>
        <name>K(+)</name>
        <dbReference type="ChEBI" id="CHEBI:29103"/>
    </ligand>
</feature>
<dbReference type="GO" id="GO:0046872">
    <property type="term" value="F:metal ion binding"/>
    <property type="evidence" value="ECO:0007669"/>
    <property type="project" value="UniProtKB-KW"/>
</dbReference>
<dbReference type="Proteomes" id="UP000019760">
    <property type="component" value="Unassembled WGS sequence"/>
</dbReference>
<evidence type="ECO:0000256" key="3">
    <source>
        <dbReference type="ARBA" id="ARBA00016943"/>
    </source>
</evidence>
<gene>
    <name evidence="12" type="primary">rbsK</name>
    <name evidence="14" type="ORF">Amme_040_028</name>
</gene>
<evidence type="ECO:0000256" key="12">
    <source>
        <dbReference type="HAMAP-Rule" id="MF_01987"/>
    </source>
</evidence>
<organism evidence="14 15">
    <name type="scientific">Acidomonas methanolica NBRC 104435</name>
    <dbReference type="NCBI Taxonomy" id="1231351"/>
    <lineage>
        <taxon>Bacteria</taxon>
        <taxon>Pseudomonadati</taxon>
        <taxon>Pseudomonadota</taxon>
        <taxon>Alphaproteobacteria</taxon>
        <taxon>Acetobacterales</taxon>
        <taxon>Acetobacteraceae</taxon>
        <taxon>Acidomonas</taxon>
    </lineage>
</organism>
<evidence type="ECO:0000256" key="2">
    <source>
        <dbReference type="ARBA" id="ARBA00012035"/>
    </source>
</evidence>
<evidence type="ECO:0000256" key="5">
    <source>
        <dbReference type="ARBA" id="ARBA00022723"/>
    </source>
</evidence>
<keyword evidence="5 12" id="KW-0479">Metal-binding</keyword>
<keyword evidence="8 12" id="KW-0067">ATP-binding</keyword>
<reference evidence="14 15" key="2">
    <citation type="journal article" date="2014" name="FEMS Microbiol. Lett.">
        <title>Draft genomic DNA sequence of the facultatively methylotrophic bacterium Acidomonas methanolica type strain MB58.</title>
        <authorList>
            <person name="Higashiura N."/>
            <person name="Hadano H."/>
            <person name="Hirakawa H."/>
            <person name="Matsutani M."/>
            <person name="Takabe S."/>
            <person name="Matsushita K."/>
            <person name="Azuma Y."/>
        </authorList>
    </citation>
    <scope>NUCLEOTIDE SEQUENCE [LARGE SCALE GENOMIC DNA]</scope>
    <source>
        <strain evidence="14 15">MB58</strain>
    </source>
</reference>
<comment type="similarity">
    <text evidence="1">Belongs to the carbohydrate kinase pfkB family.</text>
</comment>
<dbReference type="GO" id="GO:0005829">
    <property type="term" value="C:cytosol"/>
    <property type="evidence" value="ECO:0007669"/>
    <property type="project" value="TreeGrafter"/>
</dbReference>
<feature type="binding site" evidence="12">
    <location>
        <begin position="41"/>
        <end position="45"/>
    </location>
    <ligand>
        <name>substrate</name>
    </ligand>
</feature>
<feature type="binding site" evidence="12">
    <location>
        <position position="293"/>
    </location>
    <ligand>
        <name>K(+)</name>
        <dbReference type="ChEBI" id="CHEBI:29103"/>
    </ligand>
</feature>
<keyword evidence="7 12" id="KW-0418">Kinase</keyword>
<name>A0A023D570_ACIMT</name>
<dbReference type="PANTHER" id="PTHR10584:SF166">
    <property type="entry name" value="RIBOKINASE"/>
    <property type="match status" value="1"/>
</dbReference>
<evidence type="ECO:0000256" key="9">
    <source>
        <dbReference type="ARBA" id="ARBA00022842"/>
    </source>
</evidence>
<comment type="activity regulation">
    <text evidence="12">Activated by a monovalent cation that binds near, but not in, the active site. The most likely occupant of the site in vivo is potassium. Ion binding induces a conformational change that may alter substrate affinity.</text>
</comment>
<comment type="pathway">
    <text evidence="12">Carbohydrate metabolism; D-ribose degradation; D-ribose 5-phosphate from beta-D-ribopyranose: step 2/2.</text>
</comment>
<evidence type="ECO:0000256" key="4">
    <source>
        <dbReference type="ARBA" id="ARBA00022679"/>
    </source>
</evidence>
<dbReference type="UniPathway" id="UPA00916">
    <property type="reaction ID" value="UER00889"/>
</dbReference>
<feature type="binding site" evidence="12">
    <location>
        <position position="192"/>
    </location>
    <ligand>
        <name>ATP</name>
        <dbReference type="ChEBI" id="CHEBI:30616"/>
    </ligand>
</feature>
<evidence type="ECO:0000256" key="11">
    <source>
        <dbReference type="ARBA" id="ARBA00023277"/>
    </source>
</evidence>
<keyword evidence="4 12" id="KW-0808">Transferase</keyword>
<dbReference type="Pfam" id="PF00294">
    <property type="entry name" value="PfkB"/>
    <property type="match status" value="1"/>
</dbReference>
<sequence>MTNPLILSFGSINIDVTARTRRLPRPGETVHGESYAIGLGGKGANQAAAAARLGAGVGVSAALVGRIGRDAFGARAREALGAFGVELEAMREDAAHPTGLALIGIEESGENCITVVGGANMAVGVADVAEAEAVFARAAVVLLQLEVPLAAVSAAAERGRAAGARVVLDPAPAPSGPLPAALWSLVDVVTPNESETEALTGIRPEGPEDAARAARALLALGARAAAVKMGGRGVWWQQGESGGFVPPLPVRVVDTVAAGDCFNAGLAVGLAAGRDLAEAVRMAAICGALAVTRPGAAEAAPDWEEVRALLA</sequence>
<comment type="function">
    <text evidence="12">Catalyzes the phosphorylation of ribose at O-5 in a reaction requiring ATP and magnesium. The resulting D-ribose-5-phosphate can then be used either for sythesis of nucleotides, histidine, and tryptophan, or as a component of the pentose phosphate pathway.</text>
</comment>
<feature type="domain" description="Carbohydrate kinase PfkB" evidence="13">
    <location>
        <begin position="5"/>
        <end position="302"/>
    </location>
</feature>
<comment type="catalytic activity">
    <reaction evidence="12">
        <text>D-ribose + ATP = D-ribose 5-phosphate + ADP + H(+)</text>
        <dbReference type="Rhea" id="RHEA:13697"/>
        <dbReference type="ChEBI" id="CHEBI:15378"/>
        <dbReference type="ChEBI" id="CHEBI:30616"/>
        <dbReference type="ChEBI" id="CHEBI:47013"/>
        <dbReference type="ChEBI" id="CHEBI:78346"/>
        <dbReference type="ChEBI" id="CHEBI:456216"/>
        <dbReference type="EC" id="2.7.1.15"/>
    </reaction>
</comment>
<keyword evidence="6 12" id="KW-0547">Nucleotide-binding</keyword>
<evidence type="ECO:0000313" key="14">
    <source>
        <dbReference type="EMBL" id="GAJ28956.1"/>
    </source>
</evidence>
<dbReference type="EC" id="2.7.1.15" evidence="2 12"/>
<keyword evidence="9 12" id="KW-0460">Magnesium</keyword>
<dbReference type="InterPro" id="IPR029056">
    <property type="entry name" value="Ribokinase-like"/>
</dbReference>
<comment type="similarity">
    <text evidence="12">Belongs to the carbohydrate kinase PfkB family. Ribokinase subfamily.</text>
</comment>
<evidence type="ECO:0000256" key="6">
    <source>
        <dbReference type="ARBA" id="ARBA00022741"/>
    </source>
</evidence>
<dbReference type="InterPro" id="IPR011611">
    <property type="entry name" value="PfkB_dom"/>
</dbReference>
<keyword evidence="10 12" id="KW-0630">Potassium</keyword>
<dbReference type="GO" id="GO:0004747">
    <property type="term" value="F:ribokinase activity"/>
    <property type="evidence" value="ECO:0007669"/>
    <property type="project" value="UniProtKB-UniRule"/>
</dbReference>
<comment type="subunit">
    <text evidence="12">Homodimer.</text>
</comment>
<feature type="binding site" evidence="12">
    <location>
        <begin position="228"/>
        <end position="233"/>
    </location>
    <ligand>
        <name>ATP</name>
        <dbReference type="ChEBI" id="CHEBI:30616"/>
    </ligand>
</feature>
<feature type="binding site" evidence="12">
    <location>
        <begin position="13"/>
        <end position="15"/>
    </location>
    <ligand>
        <name>substrate</name>
    </ligand>
</feature>
<dbReference type="HAMAP" id="MF_01987">
    <property type="entry name" value="Ribokinase"/>
    <property type="match status" value="1"/>
</dbReference>
<dbReference type="GO" id="GO:0005524">
    <property type="term" value="F:ATP binding"/>
    <property type="evidence" value="ECO:0007669"/>
    <property type="project" value="UniProtKB-UniRule"/>
</dbReference>
<feature type="binding site" evidence="12">
    <location>
        <position position="260"/>
    </location>
    <ligand>
        <name>substrate</name>
    </ligand>
</feature>
<accession>A0A023D570</accession>
<feature type="binding site" evidence="12">
    <location>
        <position position="254"/>
    </location>
    <ligand>
        <name>K(+)</name>
        <dbReference type="ChEBI" id="CHEBI:29103"/>
    </ligand>
</feature>
<evidence type="ECO:0000256" key="10">
    <source>
        <dbReference type="ARBA" id="ARBA00022958"/>
    </source>
</evidence>